<dbReference type="RefSeq" id="WP_267151525.1">
    <property type="nucleotide sequence ID" value="NZ_JAPMLT010000004.1"/>
</dbReference>
<dbReference type="InterPro" id="IPR011749">
    <property type="entry name" value="CHP02243"/>
</dbReference>
<evidence type="ECO:0000313" key="2">
    <source>
        <dbReference type="Proteomes" id="UP001208017"/>
    </source>
</evidence>
<name>A0ABT3X394_9BACL</name>
<dbReference type="EMBL" id="JAPMLT010000004">
    <property type="protein sequence ID" value="MCX7570277.1"/>
    <property type="molecule type" value="Genomic_DNA"/>
</dbReference>
<reference evidence="1 2" key="1">
    <citation type="submission" date="2022-11" db="EMBL/GenBank/DDBJ databases">
        <title>Study of microbial diversity in lake waters.</title>
        <authorList>
            <person name="Zhang J."/>
        </authorList>
    </citation>
    <scope>NUCLEOTIDE SEQUENCE [LARGE SCALE GENOMIC DNA]</scope>
    <source>
        <strain evidence="1 2">DT12</strain>
    </source>
</reference>
<protein>
    <submittedName>
        <fullName evidence="1">Baseplate assembly protein</fullName>
    </submittedName>
</protein>
<comment type="caution">
    <text evidence="1">The sequence shown here is derived from an EMBL/GenBank/DDBJ whole genome shotgun (WGS) entry which is preliminary data.</text>
</comment>
<dbReference type="NCBIfam" id="TIGR02243">
    <property type="entry name" value="putative baseplate assembly protein"/>
    <property type="match status" value="1"/>
</dbReference>
<gene>
    <name evidence="1" type="ORF">OS242_09910</name>
</gene>
<dbReference type="Proteomes" id="UP001208017">
    <property type="component" value="Unassembled WGS sequence"/>
</dbReference>
<sequence>MQQPPRIDNRTLGDLVEQMKEMVPHYTPEWRFSPEEPDPGTALFFLFAEMFLQNAERLNRVPMKNRIAFLNLLDVTQQGAKAARSHVTFAPSVGAKGAVLIPAGTRIAALDPDGGDDDILFETEQSMLVTPAAISALWQVSPARDVITEMPGLPLTTPVRLFDLAAATNRQEHALYIGHDDLFLVDGPAEFEIVLRHTTARYLERSLGAVFANPEHIEWLYSTDEGWEPFDQVISDENRLTLRKRGQTPLALREIDGQTRRWVQGRVKPGKLPRMLADHESLLLNGVRVKAASLDLDGRGGSAPDVLFFNDTEVEAKSCYPFGEFFAPYGVFYIASREALSKKGAEVELTFRLQAERKRLIEEEEPPIRFKWVMREEEFERKKVPEASIRTVHWEYWNGTAWVRLTGESEAEELFYKPGEESAREQTVRFICPEDLAETFVNGVFQHWIRARVDQIDNLYANNPIYLTPKIQDLRLAYRSVEGVAVETLLTQNNMEWVDQTMPAKREQALFQPFYGPGHKHPALYLGFAVPPQKGPIRLYVSLEAQEFTGATPVWDWEYLRRDGAAFKWERLKVIDETLGFSRSGTVQFVGPSDLTHSTLFQQDLYWLRAVNRDDAVERRPLTALPLIEGLHLNTVSVVQQDSVRGETPGLVLRDGAEQYVLTRTPVLGEEIWVEETGEISEREVAALEAEDASGVRVVRDSEEQVIRVDVRWSPVETFDESGPEDRHYLINRTTGRFAFGDGTHGKKPKPLPERITVDYKVIAGRRGNVEANAITELQKSIAFIDHVRNPIPAIGGGDREPLEQAMARGPQLVRHRGKGVTVEDFEWLARQAYPDLAKVKCLKGYNARMEKVPGHIALVLLSKSGPGHLRSFREMKGAVLSYLEARIPNTILGTGRLQVIEPCYLEISIHAHLIARTMDEVVPAEQEALDRLTRFLHPIRGNHDGKGWEIGQPLHVSAFYALLKSVTGIRQVKSLAMTVHKVEGDARTELHVEQVAQLPHGIVVSGAHRVTVDL</sequence>
<accession>A0ABT3X394</accession>
<keyword evidence="2" id="KW-1185">Reference proteome</keyword>
<proteinExistence type="predicted"/>
<evidence type="ECO:0000313" key="1">
    <source>
        <dbReference type="EMBL" id="MCX7570277.1"/>
    </source>
</evidence>
<organism evidence="1 2">
    <name type="scientific">Tumebacillus lacus</name>
    <dbReference type="NCBI Taxonomy" id="2995335"/>
    <lineage>
        <taxon>Bacteria</taxon>
        <taxon>Bacillati</taxon>
        <taxon>Bacillota</taxon>
        <taxon>Bacilli</taxon>
        <taxon>Bacillales</taxon>
        <taxon>Alicyclobacillaceae</taxon>
        <taxon>Tumebacillus</taxon>
    </lineage>
</organism>